<reference evidence="2" key="1">
    <citation type="submission" date="2024-05" db="EMBL/GenBank/DDBJ databases">
        <title>30 novel species of actinomycetes from the DSMZ collection.</title>
        <authorList>
            <person name="Nouioui I."/>
        </authorList>
    </citation>
    <scope>NUCLEOTIDE SEQUENCE</scope>
    <source>
        <strain evidence="2">DSM 41527</strain>
    </source>
</reference>
<name>A0ABU2TBR7_9ACTN</name>
<dbReference type="RefSeq" id="WP_311625464.1">
    <property type="nucleotide sequence ID" value="NZ_JAVRFE010000030.1"/>
</dbReference>
<sequence>MHRRTRTRIAVASTLPTLLAVAACGVLAATGALAWQIPCAGLVALVFQGVVTAVRLRRGSAGGTS</sequence>
<dbReference type="PROSITE" id="PS51257">
    <property type="entry name" value="PROKAR_LIPOPROTEIN"/>
    <property type="match status" value="1"/>
</dbReference>
<evidence type="ECO:0000256" key="1">
    <source>
        <dbReference type="SAM" id="SignalP"/>
    </source>
</evidence>
<evidence type="ECO:0008006" key="4">
    <source>
        <dbReference type="Google" id="ProtNLM"/>
    </source>
</evidence>
<proteinExistence type="predicted"/>
<keyword evidence="1" id="KW-0732">Signal</keyword>
<accession>A0ABU2TBR7</accession>
<keyword evidence="3" id="KW-1185">Reference proteome</keyword>
<organism evidence="2 3">
    <name type="scientific">Streptomyces mooreae</name>
    <dbReference type="NCBI Taxonomy" id="3075523"/>
    <lineage>
        <taxon>Bacteria</taxon>
        <taxon>Bacillati</taxon>
        <taxon>Actinomycetota</taxon>
        <taxon>Actinomycetes</taxon>
        <taxon>Kitasatosporales</taxon>
        <taxon>Streptomycetaceae</taxon>
        <taxon>Streptomyces</taxon>
    </lineage>
</organism>
<dbReference type="Proteomes" id="UP001180551">
    <property type="component" value="Unassembled WGS sequence"/>
</dbReference>
<feature type="signal peptide" evidence="1">
    <location>
        <begin position="1"/>
        <end position="22"/>
    </location>
</feature>
<feature type="chain" id="PRO_5047297626" description="Lipoprotein" evidence="1">
    <location>
        <begin position="23"/>
        <end position="65"/>
    </location>
</feature>
<comment type="caution">
    <text evidence="2">The sequence shown here is derived from an EMBL/GenBank/DDBJ whole genome shotgun (WGS) entry which is preliminary data.</text>
</comment>
<dbReference type="EMBL" id="JAVRFE010000030">
    <property type="protein sequence ID" value="MDT0458388.1"/>
    <property type="molecule type" value="Genomic_DNA"/>
</dbReference>
<evidence type="ECO:0000313" key="2">
    <source>
        <dbReference type="EMBL" id="MDT0458388.1"/>
    </source>
</evidence>
<evidence type="ECO:0000313" key="3">
    <source>
        <dbReference type="Proteomes" id="UP001180551"/>
    </source>
</evidence>
<gene>
    <name evidence="2" type="ORF">RM550_22045</name>
</gene>
<protein>
    <recommendedName>
        <fullName evidence="4">Lipoprotein</fullName>
    </recommendedName>
</protein>